<dbReference type="InterPro" id="IPR031728">
    <property type="entry name" value="GlcAase_C"/>
</dbReference>
<evidence type="ECO:0000313" key="4">
    <source>
        <dbReference type="Proteomes" id="UP000245768"/>
    </source>
</evidence>
<gene>
    <name evidence="3" type="ORF">FA10DRAFT_268812</name>
</gene>
<feature type="region of interest" description="Disordered" evidence="1">
    <location>
        <begin position="589"/>
        <end position="614"/>
    </location>
</feature>
<dbReference type="AlphaFoldDB" id="A0A316YHH7"/>
<dbReference type="STRING" id="215250.A0A316YHH7"/>
<dbReference type="Gene3D" id="3.20.20.80">
    <property type="entry name" value="Glycosidases"/>
    <property type="match status" value="1"/>
</dbReference>
<dbReference type="RefSeq" id="XP_025375847.1">
    <property type="nucleotide sequence ID" value="XM_025522487.1"/>
</dbReference>
<dbReference type="OrthoDB" id="2796951at2759"/>
<dbReference type="InterPro" id="IPR052974">
    <property type="entry name" value="GH79_Enzymes"/>
</dbReference>
<organism evidence="3 4">
    <name type="scientific">Acaromyces ingoldii</name>
    <dbReference type="NCBI Taxonomy" id="215250"/>
    <lineage>
        <taxon>Eukaryota</taxon>
        <taxon>Fungi</taxon>
        <taxon>Dikarya</taxon>
        <taxon>Basidiomycota</taxon>
        <taxon>Ustilaginomycotina</taxon>
        <taxon>Exobasidiomycetes</taxon>
        <taxon>Exobasidiales</taxon>
        <taxon>Cryptobasidiaceae</taxon>
        <taxon>Acaromyces</taxon>
    </lineage>
</organism>
<keyword evidence="4" id="KW-1185">Reference proteome</keyword>
<protein>
    <recommendedName>
        <fullName evidence="2">Beta-glucuronidase C-terminal domain-containing protein</fullName>
    </recommendedName>
</protein>
<proteinExistence type="predicted"/>
<feature type="compositionally biased region" description="Low complexity" evidence="1">
    <location>
        <begin position="601"/>
        <end position="614"/>
    </location>
</feature>
<name>A0A316YHH7_9BASI</name>
<dbReference type="Pfam" id="PF16862">
    <property type="entry name" value="Glyco_hydro_79C"/>
    <property type="match status" value="1"/>
</dbReference>
<dbReference type="PANTHER" id="PTHR36183:SF2">
    <property type="entry name" value="BETA-GLUCURONIDASE C-TERMINAL DOMAIN-CONTAINING PROTEIN"/>
    <property type="match status" value="1"/>
</dbReference>
<dbReference type="EMBL" id="KZ819638">
    <property type="protein sequence ID" value="PWN88649.1"/>
    <property type="molecule type" value="Genomic_DNA"/>
</dbReference>
<dbReference type="InParanoid" id="A0A316YHH7"/>
<dbReference type="PANTHER" id="PTHR36183">
    <property type="entry name" value="BETA-GLUCURONIDASE"/>
    <property type="match status" value="1"/>
</dbReference>
<feature type="domain" description="Beta-glucuronidase C-terminal" evidence="2">
    <location>
        <begin position="458"/>
        <end position="557"/>
    </location>
</feature>
<evidence type="ECO:0000256" key="1">
    <source>
        <dbReference type="SAM" id="MobiDB-lite"/>
    </source>
</evidence>
<reference evidence="3 4" key="1">
    <citation type="journal article" date="2018" name="Mol. Biol. Evol.">
        <title>Broad Genomic Sampling Reveals a Smut Pathogenic Ancestry of the Fungal Clade Ustilaginomycotina.</title>
        <authorList>
            <person name="Kijpornyongpan T."/>
            <person name="Mondo S.J."/>
            <person name="Barry K."/>
            <person name="Sandor L."/>
            <person name="Lee J."/>
            <person name="Lipzen A."/>
            <person name="Pangilinan J."/>
            <person name="LaButti K."/>
            <person name="Hainaut M."/>
            <person name="Henrissat B."/>
            <person name="Grigoriev I.V."/>
            <person name="Spatafora J.W."/>
            <person name="Aime M.C."/>
        </authorList>
    </citation>
    <scope>NUCLEOTIDE SEQUENCE [LARGE SCALE GENOMIC DNA]</scope>
    <source>
        <strain evidence="3 4">MCA 4198</strain>
    </source>
</reference>
<dbReference type="GeneID" id="37044403"/>
<evidence type="ECO:0000313" key="3">
    <source>
        <dbReference type="EMBL" id="PWN88649.1"/>
    </source>
</evidence>
<evidence type="ECO:0000259" key="2">
    <source>
        <dbReference type="Pfam" id="PF16862"/>
    </source>
</evidence>
<sequence>MVVVGIVRRLAGASAIGVVILACTAACQSFPILLPPATPTSTDMAVGPPPPASNLTAQPLPAPPQPALGTQQFTIQLVPPDPSVYQSIPVPANFLGISLELSVADDYLGQEIGEPNYQFLNYLNNIRIRAGVGPVLRIGGNTQDTAIYNESFAGIITKLHGGYSETGVPITPSIEYGASIFALTAQVVHSVDAHVVWGVNMVNNTASFTVPMVSSIRKALGDQLLLLLVGNEPDRYTITGARPQSYSIENYLDEWRDLTDRIIAADYRDAPKQFVGPSICCYWTTQQVMDGGMRSRFSDRLKAVSAISYPQTLCSPNVVLGHPFYTNQSQIVNFATAQADAIGASVANNQPYYLVETNTASCVGLADVSDTFTAAIWAVNQALQFAYRNVTGMLLHNGGQSILYNLMTPPAYNATLRSWKTGPIYYSLLVVAEALRPSTQGAVVTVTDQWLPHANAAAYNIYENGQVARMVLINMVSDASGANSLNVHFEQPQGTGDTLPYKLLAAPSLAEKANITWAGQTCGYHSDGSLKGDEVTLHANCDNGNCTVAIPAPAVAIVYLNPGGEQVAAEATASSTAFQPVGTQNAQIVLGSNGGRGRRGGTTSKGSLKSSSTTSLAVAEPSSSRIKIALFILATSIVIFVSV</sequence>
<accession>A0A316YHH7</accession>
<dbReference type="Proteomes" id="UP000245768">
    <property type="component" value="Unassembled WGS sequence"/>
</dbReference>